<sequence>MDNKLINRRHFMKSSVAGMAGFICLPFTDKRQGKNQKERKLIYRTLGRTGIRVPVIGMGILSSGSPALMRAALDAGITHFDSTAGQPQQMRNEEMIGEVLKGVPRDSVVYGTKIHLLQDYKTGLYTKAATEDEFLKKLDMALKRLKMDYVDIVYHHMVSRRESAFHEPVMKAMEKAKKAGKARFLGITTHSNVPEAVHAAADSNFYEVVMASYNYKQKNHRQVKEAIAKAANAGLGVVAIKVIRGGLEKGERPVNPCASLKWVLQDSNVHATIPGFSNFEEMSADLSVMEDLNLTEAEKNDLKRGVSVPGLYCQGCGQCLQQCCAELPIPDLMRSYMYAYSYRQPALAQSLIASLDLPRHVCEDCSSCPVECLNEWNVKGKIRDIIRLRDVPSGFLV</sequence>
<dbReference type="InterPro" id="IPR023210">
    <property type="entry name" value="NADP_OxRdtase_dom"/>
</dbReference>
<dbReference type="PANTHER" id="PTHR43312">
    <property type="entry name" value="D-THREO-ALDOSE 1-DEHYDROGENASE"/>
    <property type="match status" value="1"/>
</dbReference>
<proteinExistence type="predicted"/>
<dbReference type="SUPFAM" id="SSF51430">
    <property type="entry name" value="NAD(P)-linked oxidoreductase"/>
    <property type="match status" value="1"/>
</dbReference>
<dbReference type="Pfam" id="PF00248">
    <property type="entry name" value="Aldo_ket_red"/>
    <property type="match status" value="1"/>
</dbReference>
<feature type="domain" description="NADP-dependent oxidoreductase" evidence="1">
    <location>
        <begin position="67"/>
        <end position="250"/>
    </location>
</feature>
<dbReference type="Gene3D" id="3.20.20.100">
    <property type="entry name" value="NADP-dependent oxidoreductase domain"/>
    <property type="match status" value="1"/>
</dbReference>
<dbReference type="CDD" id="cd19105">
    <property type="entry name" value="AKR_unchar"/>
    <property type="match status" value="1"/>
</dbReference>
<gene>
    <name evidence="2" type="ORF">AMJ44_10695</name>
</gene>
<organism evidence="2 3">
    <name type="scientific">candidate division WOR-1 bacterium DG_54_3</name>
    <dbReference type="NCBI Taxonomy" id="1703775"/>
    <lineage>
        <taxon>Bacteria</taxon>
        <taxon>Bacillati</taxon>
        <taxon>Saganbacteria</taxon>
    </lineage>
</organism>
<protein>
    <recommendedName>
        <fullName evidence="1">NADP-dependent oxidoreductase domain-containing protein</fullName>
    </recommendedName>
</protein>
<dbReference type="InterPro" id="IPR036812">
    <property type="entry name" value="NAD(P)_OxRdtase_dom_sf"/>
</dbReference>
<reference evidence="2 3" key="1">
    <citation type="journal article" date="2015" name="Microbiome">
        <title>Genomic resolution of linkages in carbon, nitrogen, and sulfur cycling among widespread estuary sediment bacteria.</title>
        <authorList>
            <person name="Baker B.J."/>
            <person name="Lazar C.S."/>
            <person name="Teske A.P."/>
            <person name="Dick G.J."/>
        </authorList>
    </citation>
    <scope>NUCLEOTIDE SEQUENCE [LARGE SCALE GENOMIC DNA]</scope>
    <source>
        <strain evidence="2">DG_54_3</strain>
    </source>
</reference>
<dbReference type="InterPro" id="IPR053135">
    <property type="entry name" value="AKR2_Oxidoreductase"/>
</dbReference>
<dbReference type="PANTHER" id="PTHR43312:SF1">
    <property type="entry name" value="NADP-DEPENDENT OXIDOREDUCTASE DOMAIN-CONTAINING PROTEIN"/>
    <property type="match status" value="1"/>
</dbReference>
<dbReference type="AlphaFoldDB" id="A0A0S7XSJ4"/>
<name>A0A0S7XSJ4_UNCSA</name>
<evidence type="ECO:0000313" key="2">
    <source>
        <dbReference type="EMBL" id="KPJ65231.1"/>
    </source>
</evidence>
<evidence type="ECO:0000259" key="1">
    <source>
        <dbReference type="Pfam" id="PF00248"/>
    </source>
</evidence>
<comment type="caution">
    <text evidence="2">The sequence shown here is derived from an EMBL/GenBank/DDBJ whole genome shotgun (WGS) entry which is preliminary data.</text>
</comment>
<evidence type="ECO:0000313" key="3">
    <source>
        <dbReference type="Proteomes" id="UP000051861"/>
    </source>
</evidence>
<dbReference type="EMBL" id="LIZX01000128">
    <property type="protein sequence ID" value="KPJ65231.1"/>
    <property type="molecule type" value="Genomic_DNA"/>
</dbReference>
<dbReference type="Proteomes" id="UP000051861">
    <property type="component" value="Unassembled WGS sequence"/>
</dbReference>
<accession>A0A0S7XSJ4</accession>